<dbReference type="RefSeq" id="WP_013452863.1">
    <property type="nucleotide sequence ID" value="NC_014759.1"/>
</dbReference>
<dbReference type="HOGENOM" id="CLU_540581_0_0_10"/>
<feature type="repeat" description="ANK" evidence="3">
    <location>
        <begin position="233"/>
        <end position="265"/>
    </location>
</feature>
<feature type="repeat" description="ANK" evidence="3">
    <location>
        <begin position="106"/>
        <end position="138"/>
    </location>
</feature>
<keyword evidence="5" id="KW-1185">Reference proteome</keyword>
<evidence type="ECO:0000256" key="2">
    <source>
        <dbReference type="ARBA" id="ARBA00023043"/>
    </source>
</evidence>
<gene>
    <name evidence="4" type="ordered locus">Ftrac_0710</name>
</gene>
<dbReference type="KEGG" id="mtt:Ftrac_0710"/>
<feature type="repeat" description="ANK" evidence="3">
    <location>
        <begin position="73"/>
        <end position="105"/>
    </location>
</feature>
<accession>E4TRH8</accession>
<proteinExistence type="predicted"/>
<reference evidence="4 5" key="1">
    <citation type="journal article" date="2011" name="Stand. Genomic Sci.">
        <title>Complete genome sequence of Marivirga tractuosa type strain (H-43).</title>
        <authorList>
            <person name="Pagani I."/>
            <person name="Chertkov O."/>
            <person name="Lapidus A."/>
            <person name="Lucas S."/>
            <person name="Del Rio T.G."/>
            <person name="Tice H."/>
            <person name="Copeland A."/>
            <person name="Cheng J.F."/>
            <person name="Nolan M."/>
            <person name="Saunders E."/>
            <person name="Pitluck S."/>
            <person name="Held B."/>
            <person name="Goodwin L."/>
            <person name="Liolios K."/>
            <person name="Ovchinikova G."/>
            <person name="Ivanova N."/>
            <person name="Mavromatis K."/>
            <person name="Pati A."/>
            <person name="Chen A."/>
            <person name="Palaniappan K."/>
            <person name="Land M."/>
            <person name="Hauser L."/>
            <person name="Jeffries C.D."/>
            <person name="Detter J.C."/>
            <person name="Han C."/>
            <person name="Tapia R."/>
            <person name="Ngatchou-Djao O.D."/>
            <person name="Rohde M."/>
            <person name="Goker M."/>
            <person name="Spring S."/>
            <person name="Sikorski J."/>
            <person name="Woyke T."/>
            <person name="Bristow J."/>
            <person name="Eisen J.A."/>
            <person name="Markowitz V."/>
            <person name="Hugenholtz P."/>
            <person name="Klenk H.P."/>
            <person name="Kyrpides N.C."/>
        </authorList>
    </citation>
    <scope>NUCLEOTIDE SEQUENCE [LARGE SCALE GENOMIC DNA]</scope>
    <source>
        <strain evidence="5">ATCC 23168 / DSM 4126 / NBRC 15989 / NCIMB 1408 / VKM B-1430 / H-43</strain>
    </source>
</reference>
<dbReference type="eggNOG" id="COG0666">
    <property type="taxonomic scope" value="Bacteria"/>
</dbReference>
<evidence type="ECO:0000313" key="4">
    <source>
        <dbReference type="EMBL" id="ADR20712.1"/>
    </source>
</evidence>
<dbReference type="Pfam" id="PF12796">
    <property type="entry name" value="Ank_2"/>
    <property type="match status" value="3"/>
</dbReference>
<dbReference type="OrthoDB" id="754271at2"/>
<dbReference type="InterPro" id="IPR002110">
    <property type="entry name" value="Ankyrin_rpt"/>
</dbReference>
<evidence type="ECO:0000256" key="1">
    <source>
        <dbReference type="ARBA" id="ARBA00022737"/>
    </source>
</evidence>
<keyword evidence="1" id="KW-0677">Repeat</keyword>
<dbReference type="Proteomes" id="UP000008720">
    <property type="component" value="Chromosome"/>
</dbReference>
<sequence>MIKIRLTSLIALVSIALIHVNPRIGQAYEILQPTKGNMDDSNLIKAIKSNNQIAALRLIEKGINIDQPSTSGLRGTPLMYAVSVNNPTIVKALLAKGAEVNAVDITGDPAISWAAFSGNSKLISILLHAGANPYIRSKHGTSLDVVYRLWHSDSVAKVFRNYLLAKEQEKESELIQCVRNNELNKIENETILNTDLEDILGMPVLHIAVENHHNEIVKILLEKGANVNSTNRAGQTSLAWAARFGNKEAVKLLLENGANPNLADTTYQLHPLIGAAIQEDSEIVDLLVESGAKVNHADVINECAPIHWAIMYGEFDNVRFFLKHGADLQMTVLDDQYTALTLAQATQNSSIIKLINEFSIKKQLMGAWDISRIDYVYSDTTVSIPYEYSGGFIFTENRYVTMYNPFGTKRKAADNIGQLSEKEMIYGFKTIAFNSGTYQLTNDTLITHSLIAKVQGFEGGKQHFKFNNTEKETSLVMYDETYPNETKPPWSGKLKIIYFLKPTQ</sequence>
<protein>
    <submittedName>
        <fullName evidence="4">Uncharacterized protein</fullName>
    </submittedName>
</protein>
<dbReference type="AlphaFoldDB" id="E4TRH8"/>
<evidence type="ECO:0000313" key="5">
    <source>
        <dbReference type="Proteomes" id="UP000008720"/>
    </source>
</evidence>
<dbReference type="PANTHER" id="PTHR24198:SF165">
    <property type="entry name" value="ANKYRIN REPEAT-CONTAINING PROTEIN-RELATED"/>
    <property type="match status" value="1"/>
</dbReference>
<dbReference type="PANTHER" id="PTHR24198">
    <property type="entry name" value="ANKYRIN REPEAT AND PROTEIN KINASE DOMAIN-CONTAINING PROTEIN"/>
    <property type="match status" value="1"/>
</dbReference>
<dbReference type="SMART" id="SM00248">
    <property type="entry name" value="ANK"/>
    <property type="match status" value="7"/>
</dbReference>
<dbReference type="PROSITE" id="PS50088">
    <property type="entry name" value="ANK_REPEAT"/>
    <property type="match status" value="5"/>
</dbReference>
<keyword evidence="2 3" id="KW-0040">ANK repeat</keyword>
<dbReference type="SUPFAM" id="SSF48403">
    <property type="entry name" value="Ankyrin repeat"/>
    <property type="match status" value="1"/>
</dbReference>
<dbReference type="PROSITE" id="PS50297">
    <property type="entry name" value="ANK_REP_REGION"/>
    <property type="match status" value="4"/>
</dbReference>
<dbReference type="EMBL" id="CP002349">
    <property type="protein sequence ID" value="ADR20712.1"/>
    <property type="molecule type" value="Genomic_DNA"/>
</dbReference>
<feature type="repeat" description="ANK" evidence="3">
    <location>
        <begin position="200"/>
        <end position="232"/>
    </location>
</feature>
<name>E4TRH8_MARTH</name>
<evidence type="ECO:0000256" key="3">
    <source>
        <dbReference type="PROSITE-ProRule" id="PRU00023"/>
    </source>
</evidence>
<dbReference type="STRING" id="643867.Ftrac_0710"/>
<dbReference type="InterPro" id="IPR036770">
    <property type="entry name" value="Ankyrin_rpt-contain_sf"/>
</dbReference>
<organism evidence="4 5">
    <name type="scientific">Marivirga tractuosa (strain ATCC 23168 / DSM 4126 / NBRC 15989 / NCIMB 1408 / VKM B-1430 / H-43)</name>
    <name type="common">Microscilla tractuosa</name>
    <name type="synonym">Flexibacter tractuosus</name>
    <dbReference type="NCBI Taxonomy" id="643867"/>
    <lineage>
        <taxon>Bacteria</taxon>
        <taxon>Pseudomonadati</taxon>
        <taxon>Bacteroidota</taxon>
        <taxon>Cytophagia</taxon>
        <taxon>Cytophagales</taxon>
        <taxon>Marivirgaceae</taxon>
        <taxon>Marivirga</taxon>
    </lineage>
</organism>
<feature type="repeat" description="ANK" evidence="3">
    <location>
        <begin position="301"/>
        <end position="333"/>
    </location>
</feature>
<dbReference type="Gene3D" id="1.25.40.20">
    <property type="entry name" value="Ankyrin repeat-containing domain"/>
    <property type="match status" value="3"/>
</dbReference>